<proteinExistence type="predicted"/>
<gene>
    <name evidence="1" type="ORF">Tcan_01155</name>
</gene>
<accession>A0A0B2VG02</accession>
<comment type="caution">
    <text evidence="1">The sequence shown here is derived from an EMBL/GenBank/DDBJ whole genome shotgun (WGS) entry which is preliminary data.</text>
</comment>
<organism evidence="1 2">
    <name type="scientific">Toxocara canis</name>
    <name type="common">Canine roundworm</name>
    <dbReference type="NCBI Taxonomy" id="6265"/>
    <lineage>
        <taxon>Eukaryota</taxon>
        <taxon>Metazoa</taxon>
        <taxon>Ecdysozoa</taxon>
        <taxon>Nematoda</taxon>
        <taxon>Chromadorea</taxon>
        <taxon>Rhabditida</taxon>
        <taxon>Spirurina</taxon>
        <taxon>Ascaridomorpha</taxon>
        <taxon>Ascaridoidea</taxon>
        <taxon>Toxocaridae</taxon>
        <taxon>Toxocara</taxon>
    </lineage>
</organism>
<name>A0A0B2VG02_TOXCA</name>
<protein>
    <submittedName>
        <fullName evidence="1">Uncharacterized protein</fullName>
    </submittedName>
</protein>
<reference evidence="1 2" key="1">
    <citation type="submission" date="2014-11" db="EMBL/GenBank/DDBJ databases">
        <title>Genetic blueprint of the zoonotic pathogen Toxocara canis.</title>
        <authorList>
            <person name="Zhu X.-Q."/>
            <person name="Korhonen P.K."/>
            <person name="Cai H."/>
            <person name="Young N.D."/>
            <person name="Nejsum P."/>
            <person name="von Samson-Himmelstjerna G."/>
            <person name="Boag P.R."/>
            <person name="Tan P."/>
            <person name="Li Q."/>
            <person name="Min J."/>
            <person name="Yang Y."/>
            <person name="Wang X."/>
            <person name="Fang X."/>
            <person name="Hall R.S."/>
            <person name="Hofmann A."/>
            <person name="Sternberg P.W."/>
            <person name="Jex A.R."/>
            <person name="Gasser R.B."/>
        </authorList>
    </citation>
    <scope>NUCLEOTIDE SEQUENCE [LARGE SCALE GENOMIC DNA]</scope>
    <source>
        <strain evidence="1">PN_DK_2014</strain>
    </source>
</reference>
<sequence>MQTNTTCKQLNSERFKEGELREETYGDYQLRDDADIQSSINLHTFFQHHRSSHIYMVEHMNSLTTNPTEQRLKHKFGKHQFLKAIKSNRSKNSILINSAINF</sequence>
<dbReference type="AlphaFoldDB" id="A0A0B2VG02"/>
<feature type="non-terminal residue" evidence="1">
    <location>
        <position position="102"/>
    </location>
</feature>
<dbReference type="EMBL" id="JPKZ01001750">
    <property type="protein sequence ID" value="KHN80307.1"/>
    <property type="molecule type" value="Genomic_DNA"/>
</dbReference>
<dbReference type="Proteomes" id="UP000031036">
    <property type="component" value="Unassembled WGS sequence"/>
</dbReference>
<keyword evidence="2" id="KW-1185">Reference proteome</keyword>
<evidence type="ECO:0000313" key="2">
    <source>
        <dbReference type="Proteomes" id="UP000031036"/>
    </source>
</evidence>
<evidence type="ECO:0000313" key="1">
    <source>
        <dbReference type="EMBL" id="KHN80307.1"/>
    </source>
</evidence>